<name>A0A8T1VTC7_9STRA</name>
<dbReference type="AlphaFoldDB" id="A0A8T1VTC7"/>
<organism evidence="2 3">
    <name type="scientific">Phytophthora pseudosyringae</name>
    <dbReference type="NCBI Taxonomy" id="221518"/>
    <lineage>
        <taxon>Eukaryota</taxon>
        <taxon>Sar</taxon>
        <taxon>Stramenopiles</taxon>
        <taxon>Oomycota</taxon>
        <taxon>Peronosporomycetes</taxon>
        <taxon>Peronosporales</taxon>
        <taxon>Peronosporaceae</taxon>
        <taxon>Phytophthora</taxon>
    </lineage>
</organism>
<accession>A0A8T1VTC7</accession>
<evidence type="ECO:0000313" key="3">
    <source>
        <dbReference type="Proteomes" id="UP000694044"/>
    </source>
</evidence>
<proteinExistence type="predicted"/>
<comment type="caution">
    <text evidence="2">The sequence shown here is derived from an EMBL/GenBank/DDBJ whole genome shotgun (WGS) entry which is preliminary data.</text>
</comment>
<gene>
    <name evidence="2" type="ORF">PHYPSEUDO_003886</name>
</gene>
<dbReference type="Proteomes" id="UP000694044">
    <property type="component" value="Unassembled WGS sequence"/>
</dbReference>
<sequence length="116" mass="12875">MVILMALLFPPVCQTRLNELPLSPEVMFYDDSRGGRESMYFSGLVNECLELLLDLHSVADQLTRGSVWFLDEPKSGLDARSAKLVMVLVRKVASTGLLLLKRAGETVFVGDLGQKF</sequence>
<feature type="chain" id="PRO_5035892143" description="ATPase AAA-type core domain-containing protein" evidence="1">
    <location>
        <begin position="16"/>
        <end position="116"/>
    </location>
</feature>
<keyword evidence="3" id="KW-1185">Reference proteome</keyword>
<reference evidence="2" key="1">
    <citation type="submission" date="2021-02" db="EMBL/GenBank/DDBJ databases">
        <authorList>
            <person name="Palmer J.M."/>
        </authorList>
    </citation>
    <scope>NUCLEOTIDE SEQUENCE</scope>
    <source>
        <strain evidence="2">SCRP734</strain>
    </source>
</reference>
<feature type="signal peptide" evidence="1">
    <location>
        <begin position="1"/>
        <end position="15"/>
    </location>
</feature>
<evidence type="ECO:0008006" key="4">
    <source>
        <dbReference type="Google" id="ProtNLM"/>
    </source>
</evidence>
<evidence type="ECO:0000256" key="1">
    <source>
        <dbReference type="SAM" id="SignalP"/>
    </source>
</evidence>
<evidence type="ECO:0000313" key="2">
    <source>
        <dbReference type="EMBL" id="KAG7383263.1"/>
    </source>
</evidence>
<keyword evidence="1" id="KW-0732">Signal</keyword>
<dbReference type="EMBL" id="JAGDFM010000181">
    <property type="protein sequence ID" value="KAG7383263.1"/>
    <property type="molecule type" value="Genomic_DNA"/>
</dbReference>
<protein>
    <recommendedName>
        <fullName evidence="4">ATPase AAA-type core domain-containing protein</fullName>
    </recommendedName>
</protein>